<dbReference type="AlphaFoldDB" id="A0A518JZG8"/>
<dbReference type="Proteomes" id="UP000315082">
    <property type="component" value="Chromosome"/>
</dbReference>
<organism evidence="1 2">
    <name type="scientific">Rosistilla carotiformis</name>
    <dbReference type="NCBI Taxonomy" id="2528017"/>
    <lineage>
        <taxon>Bacteria</taxon>
        <taxon>Pseudomonadati</taxon>
        <taxon>Planctomycetota</taxon>
        <taxon>Planctomycetia</taxon>
        <taxon>Pirellulales</taxon>
        <taxon>Pirellulaceae</taxon>
        <taxon>Rosistilla</taxon>
    </lineage>
</organism>
<accession>A0A518JZG8</accession>
<reference evidence="1 2" key="1">
    <citation type="submission" date="2019-02" db="EMBL/GenBank/DDBJ databases">
        <title>Deep-cultivation of Planctomycetes and their phenomic and genomic characterization uncovers novel biology.</title>
        <authorList>
            <person name="Wiegand S."/>
            <person name="Jogler M."/>
            <person name="Boedeker C."/>
            <person name="Pinto D."/>
            <person name="Vollmers J."/>
            <person name="Rivas-Marin E."/>
            <person name="Kohn T."/>
            <person name="Peeters S.H."/>
            <person name="Heuer A."/>
            <person name="Rast P."/>
            <person name="Oberbeckmann S."/>
            <person name="Bunk B."/>
            <person name="Jeske O."/>
            <person name="Meyerdierks A."/>
            <person name="Storesund J.E."/>
            <person name="Kallscheuer N."/>
            <person name="Luecker S."/>
            <person name="Lage O.M."/>
            <person name="Pohl T."/>
            <person name="Merkel B.J."/>
            <person name="Hornburger P."/>
            <person name="Mueller R.-W."/>
            <person name="Bruemmer F."/>
            <person name="Labrenz M."/>
            <person name="Spormann A.M."/>
            <person name="Op den Camp H."/>
            <person name="Overmann J."/>
            <person name="Amann R."/>
            <person name="Jetten M.S.M."/>
            <person name="Mascher T."/>
            <person name="Medema M.H."/>
            <person name="Devos D.P."/>
            <person name="Kaster A.-K."/>
            <person name="Ovreas L."/>
            <person name="Rohde M."/>
            <person name="Galperin M.Y."/>
            <person name="Jogler C."/>
        </authorList>
    </citation>
    <scope>NUCLEOTIDE SEQUENCE [LARGE SCALE GENOMIC DNA]</scope>
    <source>
        <strain evidence="1 2">Poly24</strain>
    </source>
</reference>
<name>A0A518JZG8_9BACT</name>
<protein>
    <submittedName>
        <fullName evidence="1">Uncharacterized protein</fullName>
    </submittedName>
</protein>
<keyword evidence="2" id="KW-1185">Reference proteome</keyword>
<proteinExistence type="predicted"/>
<dbReference type="EMBL" id="CP036348">
    <property type="protein sequence ID" value="QDV70947.1"/>
    <property type="molecule type" value="Genomic_DNA"/>
</dbReference>
<evidence type="ECO:0000313" key="1">
    <source>
        <dbReference type="EMBL" id="QDV70947.1"/>
    </source>
</evidence>
<dbReference type="KEGG" id="rcf:Poly24_46800"/>
<gene>
    <name evidence="1" type="ORF">Poly24_46800</name>
</gene>
<evidence type="ECO:0000313" key="2">
    <source>
        <dbReference type="Proteomes" id="UP000315082"/>
    </source>
</evidence>
<sequence length="73" mass="7805">MAKPSTKWVFPIGNNASVAADRDLDALAGATVHLRHGALTAETLFTTEPRQSSYDCIPKPLAYQACRDGTANT</sequence>